<evidence type="ECO:0008006" key="2">
    <source>
        <dbReference type="Google" id="ProtNLM"/>
    </source>
</evidence>
<dbReference type="InterPro" id="IPR007554">
    <property type="entry name" value="Glycerophosphate_synth"/>
</dbReference>
<organism evidence="1">
    <name type="scientific">hydrothermal vent metagenome</name>
    <dbReference type="NCBI Taxonomy" id="652676"/>
    <lineage>
        <taxon>unclassified sequences</taxon>
        <taxon>metagenomes</taxon>
        <taxon>ecological metagenomes</taxon>
    </lineage>
</organism>
<dbReference type="GO" id="GO:0016020">
    <property type="term" value="C:membrane"/>
    <property type="evidence" value="ECO:0007669"/>
    <property type="project" value="InterPro"/>
</dbReference>
<dbReference type="EMBL" id="UOEW01000297">
    <property type="protein sequence ID" value="VAW41171.1"/>
    <property type="molecule type" value="Genomic_DNA"/>
</dbReference>
<proteinExistence type="predicted"/>
<accession>A0A3B0VE34</accession>
<dbReference type="AlphaFoldDB" id="A0A3B0VE34"/>
<dbReference type="Gene3D" id="3.40.50.12580">
    <property type="match status" value="1"/>
</dbReference>
<protein>
    <recommendedName>
        <fullName evidence="2">CDP-glycerol:poly(Glycerophosphate) glycerophosphotransferase</fullName>
    </recommendedName>
</protein>
<dbReference type="Pfam" id="PF04464">
    <property type="entry name" value="Glyphos_transf"/>
    <property type="match status" value="1"/>
</dbReference>
<reference evidence="1" key="1">
    <citation type="submission" date="2018-06" db="EMBL/GenBank/DDBJ databases">
        <authorList>
            <person name="Zhirakovskaya E."/>
        </authorList>
    </citation>
    <scope>NUCLEOTIDE SEQUENCE</scope>
</reference>
<name>A0A3B0VE34_9ZZZZ</name>
<gene>
    <name evidence="1" type="ORF">MNBD_GAMMA01-403</name>
</gene>
<sequence length="374" mass="42994">MFKFFEHLKNVIAFNQLDKSKRRLVFYSEGKNYWVHLRATIKALLQNYDTPICYISSDDDDPGLAIRHENYQSFKIDEGWVRNWFFENIDTDVMVMTMPDINQYQVKRSKNKVHYVYTQHSLVSLHMTYRPGAHDHYDSIFCSAPHHKAEIIALEKHYGLPKKALYEHGYEWLDSIIAEAKKRNKPKNSPKHVLLAPSWGPNSIIDLLGSKVADAVLNKGFKLTLRPHPQTIIFAKEKIDAIVIKHKDNPLFNYEANVAGQESLHNSDIMICDWSGAALDYAFGLNKPVVFIDVPRKINNPDYKVIGVEPFEVSIRKKIGVVVAIDDIDNIANHVEDTLKKYKDTIFENNIYSLNNAGVKGAQLINDILNQIKI</sequence>
<evidence type="ECO:0000313" key="1">
    <source>
        <dbReference type="EMBL" id="VAW41171.1"/>
    </source>
</evidence>
<dbReference type="GO" id="GO:0047355">
    <property type="term" value="F:CDP-glycerol glycerophosphotransferase activity"/>
    <property type="evidence" value="ECO:0007669"/>
    <property type="project" value="InterPro"/>
</dbReference>
<dbReference type="InterPro" id="IPR043148">
    <property type="entry name" value="TagF_C"/>
</dbReference>